<dbReference type="Gene3D" id="1.10.555.10">
    <property type="entry name" value="Rho GTPase activation protein"/>
    <property type="match status" value="1"/>
</dbReference>
<dbReference type="InterPro" id="IPR000198">
    <property type="entry name" value="RhoGAP_dom"/>
</dbReference>
<feature type="domain" description="Rho-GAP" evidence="5">
    <location>
        <begin position="397"/>
        <end position="578"/>
    </location>
</feature>
<dbReference type="PANTHER" id="PTHR12552:SF1">
    <property type="entry name" value="RHO GTPASE-ACTIVATING PROTEIN GRAF"/>
    <property type="match status" value="1"/>
</dbReference>
<dbReference type="InterPro" id="IPR036028">
    <property type="entry name" value="SH3-like_dom_sf"/>
</dbReference>
<dbReference type="PROSITE" id="PS50002">
    <property type="entry name" value="SH3"/>
    <property type="match status" value="1"/>
</dbReference>
<dbReference type="PANTHER" id="PTHR12552">
    <property type="entry name" value="OLIGOPHRENIN 1"/>
    <property type="match status" value="1"/>
</dbReference>
<feature type="compositionally biased region" description="Low complexity" evidence="3">
    <location>
        <begin position="680"/>
        <end position="694"/>
    </location>
</feature>
<dbReference type="Gene3D" id="1.20.1270.60">
    <property type="entry name" value="Arfaptin homology (AH) domain/BAR domain"/>
    <property type="match status" value="1"/>
</dbReference>
<name>A0A7I8W994_9ANNE</name>
<dbReference type="Pfam" id="PF00620">
    <property type="entry name" value="RhoGAP"/>
    <property type="match status" value="1"/>
</dbReference>
<dbReference type="GO" id="GO:0005096">
    <property type="term" value="F:GTPase activator activity"/>
    <property type="evidence" value="ECO:0007669"/>
    <property type="project" value="InterPro"/>
</dbReference>
<dbReference type="InterPro" id="IPR008936">
    <property type="entry name" value="Rho_GTPase_activation_prot"/>
</dbReference>
<dbReference type="SMART" id="SM00326">
    <property type="entry name" value="SH3"/>
    <property type="match status" value="1"/>
</dbReference>
<dbReference type="Pfam" id="PF16746">
    <property type="entry name" value="BAR_3"/>
    <property type="match status" value="1"/>
</dbReference>
<dbReference type="Gene3D" id="2.30.30.40">
    <property type="entry name" value="SH3 Domains"/>
    <property type="match status" value="1"/>
</dbReference>
<dbReference type="InterPro" id="IPR047234">
    <property type="entry name" value="GRAF_fam"/>
</dbReference>
<dbReference type="OrthoDB" id="3183924at2759"/>
<dbReference type="SUPFAM" id="SSF48350">
    <property type="entry name" value="GTPase activation domain, GAP"/>
    <property type="match status" value="1"/>
</dbReference>
<dbReference type="SMART" id="SM00324">
    <property type="entry name" value="RhoGAP"/>
    <property type="match status" value="1"/>
</dbReference>
<evidence type="ECO:0000256" key="3">
    <source>
        <dbReference type="SAM" id="MobiDB-lite"/>
    </source>
</evidence>
<dbReference type="EMBL" id="CAJFCJ010000022">
    <property type="protein sequence ID" value="CAD5124684.1"/>
    <property type="molecule type" value="Genomic_DNA"/>
</dbReference>
<dbReference type="InterPro" id="IPR004148">
    <property type="entry name" value="BAR_dom"/>
</dbReference>
<organism evidence="6 7">
    <name type="scientific">Dimorphilus gyrociliatus</name>
    <dbReference type="NCBI Taxonomy" id="2664684"/>
    <lineage>
        <taxon>Eukaryota</taxon>
        <taxon>Metazoa</taxon>
        <taxon>Spiralia</taxon>
        <taxon>Lophotrochozoa</taxon>
        <taxon>Annelida</taxon>
        <taxon>Polychaeta</taxon>
        <taxon>Polychaeta incertae sedis</taxon>
        <taxon>Dinophilidae</taxon>
        <taxon>Dimorphilus</taxon>
    </lineage>
</organism>
<proteinExistence type="predicted"/>
<accession>A0A7I8W994</accession>
<protein>
    <submittedName>
        <fullName evidence="6">DgyrCDS12948</fullName>
    </submittedName>
</protein>
<dbReference type="InterPro" id="IPR001452">
    <property type="entry name" value="SH3_domain"/>
</dbReference>
<evidence type="ECO:0000256" key="2">
    <source>
        <dbReference type="PROSITE-ProRule" id="PRU00192"/>
    </source>
</evidence>
<dbReference type="PROSITE" id="PS50238">
    <property type="entry name" value="RHOGAP"/>
    <property type="match status" value="1"/>
</dbReference>
<evidence type="ECO:0000259" key="5">
    <source>
        <dbReference type="PROSITE" id="PS50238"/>
    </source>
</evidence>
<dbReference type="Pfam" id="PF00018">
    <property type="entry name" value="SH3_1"/>
    <property type="match status" value="1"/>
</dbReference>
<dbReference type="AlphaFoldDB" id="A0A7I8W994"/>
<gene>
    <name evidence="6" type="ORF">DGYR_LOCUS12189</name>
</gene>
<sequence length="762" mass="86835">MSLKALEINEVLTDSPSFKQKLADHKAELDQTNKYIKSLHEACKNVFDTAKDLSDKQLHLAKILEDFNLKFAGTQSGDDKVLQESFQNFAQLLKQVENERDLFLKSVEDCILNQFESFRKKELGNVRKESKNYEASCKKFSNVLNNYSKNKYSTDSSLREFDEMFADEQRKWNDQAANYILKVLEVEEKRKMELFKIMQTYINVWFNFYHVGFEKKKDNMNDINKFQLKIQHCEMNFQQFQEDANKLKEVTFLSRKKKGIENGLSDVQLHDDKIPVSCEGTLFLSQKKNLKNLKTMAINISSSPVCKTFCEYRDSRLTVKQENGTENTYLVSQGMRKMLGDQGTDRRYCFEVNAQKQDKSPVTLTFIAITEGDLKTWLNTINKHPVDSEVKVVKRLPNFDDVGTKFVEKCIEIIEKSAATEQGIYRLPGVATKVQKLVSDCIDKRKPLSILEGTEIKVIASALKHYFRELPEPLLTFELYESFLSAAKMESKLLMISDIHRAIYQLPDANFDILKILVKHLTTIAAHSITNKMTAANLAVVWAPSLLRPRVQTIEGIIETKFVTATLEVLINNYEVIFAGPLKDGAAPPPPLEPDLNGAKRKSPGRSNEDLGPKDVMSTSYPTNSPEFTGAVLVRCPKKTLTPTVTQRRFVSTSAEDLNGKRQYPVTTASKPNANKFEFSSSSSSVSSPHTRLSPPQPQRSPLPSRQVRALYPCEADEDGELTFGVSDVMHEVEKCHQENWLKATDNKGRRGRIPRNYVEFI</sequence>
<comment type="caution">
    <text evidence="6">The sequence shown here is derived from an EMBL/GenBank/DDBJ whole genome shotgun (WGS) entry which is preliminary data.</text>
</comment>
<dbReference type="SUPFAM" id="SSF50044">
    <property type="entry name" value="SH3-domain"/>
    <property type="match status" value="1"/>
</dbReference>
<feature type="domain" description="SH3" evidence="4">
    <location>
        <begin position="703"/>
        <end position="762"/>
    </location>
</feature>
<evidence type="ECO:0000256" key="1">
    <source>
        <dbReference type="ARBA" id="ARBA00022443"/>
    </source>
</evidence>
<keyword evidence="7" id="KW-1185">Reference proteome</keyword>
<evidence type="ECO:0000259" key="4">
    <source>
        <dbReference type="PROSITE" id="PS50002"/>
    </source>
</evidence>
<dbReference type="SUPFAM" id="SSF103657">
    <property type="entry name" value="BAR/IMD domain-like"/>
    <property type="match status" value="1"/>
</dbReference>
<keyword evidence="1 2" id="KW-0728">SH3 domain</keyword>
<evidence type="ECO:0000313" key="7">
    <source>
        <dbReference type="Proteomes" id="UP000549394"/>
    </source>
</evidence>
<reference evidence="6 7" key="1">
    <citation type="submission" date="2020-08" db="EMBL/GenBank/DDBJ databases">
        <authorList>
            <person name="Hejnol A."/>
        </authorList>
    </citation>
    <scope>NUCLEOTIDE SEQUENCE [LARGE SCALE GENOMIC DNA]</scope>
</reference>
<dbReference type="Proteomes" id="UP000549394">
    <property type="component" value="Unassembled WGS sequence"/>
</dbReference>
<dbReference type="GO" id="GO:0005737">
    <property type="term" value="C:cytoplasm"/>
    <property type="evidence" value="ECO:0007669"/>
    <property type="project" value="InterPro"/>
</dbReference>
<feature type="region of interest" description="Disordered" evidence="3">
    <location>
        <begin position="662"/>
        <end position="706"/>
    </location>
</feature>
<feature type="region of interest" description="Disordered" evidence="3">
    <location>
        <begin position="587"/>
        <end position="623"/>
    </location>
</feature>
<dbReference type="GO" id="GO:0007165">
    <property type="term" value="P:signal transduction"/>
    <property type="evidence" value="ECO:0007669"/>
    <property type="project" value="InterPro"/>
</dbReference>
<evidence type="ECO:0000313" key="6">
    <source>
        <dbReference type="EMBL" id="CAD5124684.1"/>
    </source>
</evidence>
<dbReference type="InterPro" id="IPR027267">
    <property type="entry name" value="AH/BAR_dom_sf"/>
</dbReference>